<evidence type="ECO:0000313" key="3">
    <source>
        <dbReference type="Proteomes" id="UP000028401"/>
    </source>
</evidence>
<dbReference type="GeneID" id="61109238"/>
<dbReference type="AlphaFoldDB" id="A0A084AEN6"/>
<dbReference type="EMBL" id="AZSI01000002">
    <property type="protein sequence ID" value="KEY63765.1"/>
    <property type="molecule type" value="Genomic_DNA"/>
</dbReference>
<keyword evidence="1" id="KW-1133">Transmembrane helix</keyword>
<name>A0A084AEN6_LACLC</name>
<accession>A0A084AEN6</accession>
<comment type="caution">
    <text evidence="2">The sequence shown here is derived from an EMBL/GenBank/DDBJ whole genome shotgun (WGS) entry which is preliminary data.</text>
</comment>
<sequence>MMILQFYLKGLLISAIFVLLVGGFYAFTYLVRNTKKPWAERRNRIFDLILVGILTTPILSFAVLGVLVILKIRGL</sequence>
<dbReference type="InterPro" id="IPR025134">
    <property type="entry name" value="DUF4059"/>
</dbReference>
<proteinExistence type="predicted"/>
<evidence type="ECO:0000313" key="2">
    <source>
        <dbReference type="EMBL" id="KEY63765.1"/>
    </source>
</evidence>
<dbReference type="RefSeq" id="WP_011675891.1">
    <property type="nucleotide sequence ID" value="NZ_AZSI01000002.1"/>
</dbReference>
<keyword evidence="1" id="KW-0812">Transmembrane</keyword>
<dbReference type="PATRIC" id="fig|1415168.3.peg.95"/>
<dbReference type="Proteomes" id="UP000028401">
    <property type="component" value="Unassembled WGS sequence"/>
</dbReference>
<dbReference type="Pfam" id="PF13268">
    <property type="entry name" value="DUF4059"/>
    <property type="match status" value="1"/>
</dbReference>
<feature type="transmembrane region" description="Helical" evidence="1">
    <location>
        <begin position="6"/>
        <end position="27"/>
    </location>
</feature>
<organism evidence="2 3">
    <name type="scientific">Lactococcus cremoris subsp. cremoris GE214</name>
    <dbReference type="NCBI Taxonomy" id="1415168"/>
    <lineage>
        <taxon>Bacteria</taxon>
        <taxon>Bacillati</taxon>
        <taxon>Bacillota</taxon>
        <taxon>Bacilli</taxon>
        <taxon>Lactobacillales</taxon>
        <taxon>Streptococcaceae</taxon>
        <taxon>Lactococcus</taxon>
        <taxon>Lactococcus cremoris subsp. cremoris</taxon>
    </lineage>
</organism>
<feature type="transmembrane region" description="Helical" evidence="1">
    <location>
        <begin position="48"/>
        <end position="70"/>
    </location>
</feature>
<evidence type="ECO:0000256" key="1">
    <source>
        <dbReference type="SAM" id="Phobius"/>
    </source>
</evidence>
<protein>
    <submittedName>
        <fullName evidence="2">Putative secreted protein</fullName>
    </submittedName>
</protein>
<reference evidence="2 3" key="1">
    <citation type="submission" date="2014-06" db="EMBL/GenBank/DDBJ databases">
        <title>Draft genome sequence of the putrescine producing strain Lactococcus lactis subsp cremoris GE214.</title>
        <authorList>
            <person name="Ladero V."/>
            <person name="Linares D.M."/>
            <person name="del Rio B."/>
            <person name="Mayo B."/>
            <person name="Martin M.C."/>
            <person name="Fernandez M."/>
            <person name="Alvarez M.A."/>
        </authorList>
    </citation>
    <scope>NUCLEOTIDE SEQUENCE [LARGE SCALE GENOMIC DNA]</scope>
    <source>
        <strain evidence="2 3">GE214</strain>
    </source>
</reference>
<gene>
    <name evidence="2" type="ORF">U725_00087</name>
</gene>
<keyword evidence="1" id="KW-0472">Membrane</keyword>